<keyword evidence="6 11" id="KW-0812">Transmembrane</keyword>
<accession>A0A1M8AA37</accession>
<dbReference type="GO" id="GO:0000022">
    <property type="term" value="P:mitotic spindle elongation"/>
    <property type="evidence" value="ECO:0007669"/>
    <property type="project" value="TreeGrafter"/>
</dbReference>
<dbReference type="AlphaFoldDB" id="A0A1M8AA37"/>
<evidence type="ECO:0000256" key="2">
    <source>
        <dbReference type="ARBA" id="ARBA00004653"/>
    </source>
</evidence>
<evidence type="ECO:0000256" key="1">
    <source>
        <dbReference type="ARBA" id="ARBA00002978"/>
    </source>
</evidence>
<sequence length="547" mass="59939">MYVPKRSESAMQRTGRAQSLRIHTSQVRRSMSHDSEAAPLSSSVQLTSASMHAHSRPSSRVASPQSAQGPPWSPPLRPRSMSRNAAYAAQSLVGALARSFSPGAPHESVTLFFDAPASMSPLPMRDDEARRASSPPPSSAGPSAHAELFIPMEQLVAPQARHGAVYLRDARARRRRRSKPPRVSPVQALVSSVRRLMAMLALLARPRELVAQVHAALASQVHAWDEAFRDPATRQRCWWPEWIAAYVPLLVWVGVSVLSTTLVMLFHTQVFHGLHALSLHLRSLGLLGRVLFGLMVFATTFPPLPLYSTLIVLSGFAFGAWQGFVVSYIAALSGAAMVFVLSRTWLRPWMVRLLMHAGPLKRVVRAIERQPRLLFLVRLAPYPYNLLNTLLASSHVLTLRTYLVCTAMALPKLLVHTNLGASIQNFATYQASSTHNDSSRADQLRQLAGGAGLVLCVALLLYLYSVARDAVDSLDDESDDILDDDVDSAPLRHSACSPLGSAPLRRGTPLEARGEPWLWRESPLPSEAPLLPGAVADLERAAEDHMN</sequence>
<dbReference type="EMBL" id="LT671826">
    <property type="protein sequence ID" value="SHO79298.1"/>
    <property type="molecule type" value="Genomic_DNA"/>
</dbReference>
<evidence type="ECO:0000256" key="6">
    <source>
        <dbReference type="ARBA" id="ARBA00022692"/>
    </source>
</evidence>
<feature type="transmembrane region" description="Helical" evidence="11">
    <location>
        <begin position="324"/>
        <end position="346"/>
    </location>
</feature>
<evidence type="ECO:0000256" key="11">
    <source>
        <dbReference type="SAM" id="Phobius"/>
    </source>
</evidence>
<name>A0A1M8AA37_MALS4</name>
<feature type="region of interest" description="Disordered" evidence="10">
    <location>
        <begin position="1"/>
        <end position="80"/>
    </location>
</feature>
<evidence type="ECO:0000256" key="7">
    <source>
        <dbReference type="ARBA" id="ARBA00022989"/>
    </source>
</evidence>
<evidence type="ECO:0000313" key="14">
    <source>
        <dbReference type="Proteomes" id="UP000186303"/>
    </source>
</evidence>
<evidence type="ECO:0000256" key="5">
    <source>
        <dbReference type="ARBA" id="ARBA00020673"/>
    </source>
</evidence>
<protein>
    <recommendedName>
        <fullName evidence="4">Golgi apparatus membrane protein TVP38</fullName>
    </recommendedName>
    <alternativeName>
        <fullName evidence="5">Golgi apparatus membrane protein tvp38</fullName>
    </alternativeName>
</protein>
<dbReference type="PANTHER" id="PTHR47549">
    <property type="entry name" value="GOLGI APPARATUS MEMBRANE PROTEIN TVP38-RELATED"/>
    <property type="match status" value="1"/>
</dbReference>
<evidence type="ECO:0000259" key="12">
    <source>
        <dbReference type="Pfam" id="PF09335"/>
    </source>
</evidence>
<dbReference type="OrthoDB" id="166803at2759"/>
<dbReference type="InterPro" id="IPR032816">
    <property type="entry name" value="VTT_dom"/>
</dbReference>
<proteinExistence type="inferred from homology"/>
<evidence type="ECO:0000256" key="4">
    <source>
        <dbReference type="ARBA" id="ARBA00013533"/>
    </source>
</evidence>
<feature type="region of interest" description="Disordered" evidence="10">
    <location>
        <begin position="122"/>
        <end position="144"/>
    </location>
</feature>
<dbReference type="OMA" id="WIYWARA"/>
<feature type="compositionally biased region" description="Polar residues" evidence="10">
    <location>
        <begin position="9"/>
        <end position="29"/>
    </location>
</feature>
<organism evidence="13 14">
    <name type="scientific">Malassezia sympodialis (strain ATCC 42132)</name>
    <name type="common">Atopic eczema-associated yeast</name>
    <dbReference type="NCBI Taxonomy" id="1230383"/>
    <lineage>
        <taxon>Eukaryota</taxon>
        <taxon>Fungi</taxon>
        <taxon>Dikarya</taxon>
        <taxon>Basidiomycota</taxon>
        <taxon>Ustilaginomycotina</taxon>
        <taxon>Malasseziomycetes</taxon>
        <taxon>Malasseziales</taxon>
        <taxon>Malasseziaceae</taxon>
        <taxon>Malassezia</taxon>
    </lineage>
</organism>
<evidence type="ECO:0000256" key="3">
    <source>
        <dbReference type="ARBA" id="ARBA00008640"/>
    </source>
</evidence>
<evidence type="ECO:0000256" key="8">
    <source>
        <dbReference type="ARBA" id="ARBA00023034"/>
    </source>
</evidence>
<keyword evidence="14" id="KW-1185">Reference proteome</keyword>
<dbReference type="PANTHER" id="PTHR47549:SF3">
    <property type="entry name" value="GOLGI APPARATUS MEMBRANE PROTEIN TVP38"/>
    <property type="match status" value="1"/>
</dbReference>
<evidence type="ECO:0000256" key="10">
    <source>
        <dbReference type="SAM" id="MobiDB-lite"/>
    </source>
</evidence>
<dbReference type="Proteomes" id="UP000186303">
    <property type="component" value="Chromosome 6"/>
</dbReference>
<feature type="domain" description="VTT" evidence="12">
    <location>
        <begin position="307"/>
        <end position="421"/>
    </location>
</feature>
<keyword evidence="9 11" id="KW-0472">Membrane</keyword>
<gene>
    <name evidence="13" type="ORF">MSYG_3648</name>
</gene>
<comment type="subcellular location">
    <subcellularLocation>
        <location evidence="2">Golgi apparatus membrane</location>
        <topology evidence="2">Multi-pass membrane protein</topology>
    </subcellularLocation>
</comment>
<feature type="transmembrane region" description="Helical" evidence="11">
    <location>
        <begin position="243"/>
        <end position="266"/>
    </location>
</feature>
<comment type="function">
    <text evidence="1">Golgi membrane protein involved in vesicular trafficking and spindle migration.</text>
</comment>
<keyword evidence="8" id="KW-0333">Golgi apparatus</keyword>
<evidence type="ECO:0000256" key="9">
    <source>
        <dbReference type="ARBA" id="ARBA00023136"/>
    </source>
</evidence>
<dbReference type="InterPro" id="IPR051076">
    <property type="entry name" value="Golgi_membrane_TVP38/TMEM64"/>
</dbReference>
<dbReference type="Pfam" id="PF09335">
    <property type="entry name" value="VTT_dom"/>
    <property type="match status" value="1"/>
</dbReference>
<evidence type="ECO:0000313" key="13">
    <source>
        <dbReference type="EMBL" id="SHO79298.1"/>
    </source>
</evidence>
<dbReference type="GO" id="GO:0016192">
    <property type="term" value="P:vesicle-mediated transport"/>
    <property type="evidence" value="ECO:0007669"/>
    <property type="project" value="TreeGrafter"/>
</dbReference>
<reference evidence="14" key="1">
    <citation type="journal article" date="2017" name="Nucleic Acids Res.">
        <title>Proteogenomics produces comprehensive and highly accurate protein-coding gene annotation in a complete genome assembly of Malassezia sympodialis.</title>
        <authorList>
            <person name="Zhu Y."/>
            <person name="Engstroem P.G."/>
            <person name="Tellgren-Roth C."/>
            <person name="Baudo C.D."/>
            <person name="Kennell J.C."/>
            <person name="Sun S."/>
            <person name="Billmyre R.B."/>
            <person name="Schroeder M.S."/>
            <person name="Andersson A."/>
            <person name="Holm T."/>
            <person name="Sigurgeirsson B."/>
            <person name="Wu G."/>
            <person name="Sankaranarayanan S.R."/>
            <person name="Siddharthan R."/>
            <person name="Sanyal K."/>
            <person name="Lundeberg J."/>
            <person name="Nystedt B."/>
            <person name="Boekhout T."/>
            <person name="Dawson T.L. Jr."/>
            <person name="Heitman J."/>
            <person name="Scheynius A."/>
            <person name="Lehtioe J."/>
        </authorList>
    </citation>
    <scope>NUCLEOTIDE SEQUENCE [LARGE SCALE GENOMIC DNA]</scope>
    <source>
        <strain evidence="14">ATCC 42132</strain>
    </source>
</reference>
<feature type="transmembrane region" description="Helical" evidence="11">
    <location>
        <begin position="447"/>
        <end position="464"/>
    </location>
</feature>
<feature type="compositionally biased region" description="Polar residues" evidence="10">
    <location>
        <begin position="40"/>
        <end position="68"/>
    </location>
</feature>
<keyword evidence="7 11" id="KW-1133">Transmembrane helix</keyword>
<dbReference type="GO" id="GO:0000139">
    <property type="term" value="C:Golgi membrane"/>
    <property type="evidence" value="ECO:0007669"/>
    <property type="project" value="UniProtKB-SubCell"/>
</dbReference>
<dbReference type="VEuPathDB" id="FungiDB:MSYG_3648"/>
<comment type="similarity">
    <text evidence="3">Belongs to the TVP38/TMEM64 family.</text>
</comment>